<feature type="domain" description="Peptidase M16 C-terminal" evidence="1">
    <location>
        <begin position="148"/>
        <end position="312"/>
    </location>
</feature>
<dbReference type="InterPro" id="IPR011249">
    <property type="entry name" value="Metalloenz_LuxS/M16"/>
</dbReference>
<dbReference type="Gene3D" id="3.30.830.10">
    <property type="entry name" value="Metalloenzyme, LuxS/M16 peptidase-like"/>
    <property type="match status" value="2"/>
</dbReference>
<protein>
    <submittedName>
        <fullName evidence="2">Pitrilysin family protein</fullName>
    </submittedName>
</protein>
<reference evidence="3" key="1">
    <citation type="journal article" date="2019" name="Int. J. Syst. Evol. Microbiol.">
        <title>The Global Catalogue of Microorganisms (GCM) 10K type strain sequencing project: providing services to taxonomists for standard genome sequencing and annotation.</title>
        <authorList>
            <consortium name="The Broad Institute Genomics Platform"/>
            <consortium name="The Broad Institute Genome Sequencing Center for Infectious Disease"/>
            <person name="Wu L."/>
            <person name="Ma J."/>
        </authorList>
    </citation>
    <scope>NUCLEOTIDE SEQUENCE [LARGE SCALE GENOMIC DNA]</scope>
    <source>
        <strain evidence="3">JCM 16908</strain>
    </source>
</reference>
<evidence type="ECO:0000259" key="1">
    <source>
        <dbReference type="Pfam" id="PF05193"/>
    </source>
</evidence>
<proteinExistence type="predicted"/>
<comment type="caution">
    <text evidence="2">The sequence shown here is derived from an EMBL/GenBank/DDBJ whole genome shotgun (WGS) entry which is preliminary data.</text>
</comment>
<organism evidence="2 3">
    <name type="scientific">Sphaerisporangium flaviroseum</name>
    <dbReference type="NCBI Taxonomy" id="509199"/>
    <lineage>
        <taxon>Bacteria</taxon>
        <taxon>Bacillati</taxon>
        <taxon>Actinomycetota</taxon>
        <taxon>Actinomycetes</taxon>
        <taxon>Streptosporangiales</taxon>
        <taxon>Streptosporangiaceae</taxon>
        <taxon>Sphaerisporangium</taxon>
    </lineage>
</organism>
<dbReference type="Proteomes" id="UP001500888">
    <property type="component" value="Unassembled WGS sequence"/>
</dbReference>
<dbReference type="Pfam" id="PF05193">
    <property type="entry name" value="Peptidase_M16_C"/>
    <property type="match status" value="1"/>
</dbReference>
<gene>
    <name evidence="2" type="ORF">GCM10022226_39930</name>
</gene>
<dbReference type="InterPro" id="IPR007863">
    <property type="entry name" value="Peptidase_M16_C"/>
</dbReference>
<dbReference type="RefSeq" id="WP_344941924.1">
    <property type="nucleotide sequence ID" value="NZ_BAAAZR010000008.1"/>
</dbReference>
<name>A0ABP7ICQ7_9ACTN</name>
<evidence type="ECO:0000313" key="3">
    <source>
        <dbReference type="Proteomes" id="UP001500888"/>
    </source>
</evidence>
<dbReference type="SUPFAM" id="SSF63411">
    <property type="entry name" value="LuxS/MPP-like metallohydrolase"/>
    <property type="match status" value="2"/>
</dbReference>
<evidence type="ECO:0000313" key="2">
    <source>
        <dbReference type="EMBL" id="GAA3815131.1"/>
    </source>
</evidence>
<sequence>MDRTLANGLRVLALRHGVTPLVEARLHLPRPCPARGDLASSMLLAACLSRREDVESDVELDAAADVHQMTVTAHGPEPRSLAAALAQVVRAVPGEAEVEPARGQLAAQLKMVRAHPDITIRHELARHLFGDHPVAFQVSEEDVGRWPERPLDPSGAVLVILGRDDPESLADAAGEALVGWPTPPCPAPPLPPLPPIEGGRLALLPRPGAPQSRVRLRAQAVTVEHPRYPALFLALNVLGGYLSSRLSRSLREDKGYVYGVTTFFDTHPGSALLAIEADTAAATTGAALEVLAAELRRMRTHPPTEREIGSARAYALGSMATRLAPRAAFASALADMAAKGRDPLWLLDFPRRLAAVSSRDVVAAAKDFFAPGRFSGLVAADPGTLASPLSL</sequence>
<accession>A0ABP7ICQ7</accession>
<dbReference type="EMBL" id="BAAAZR010000008">
    <property type="protein sequence ID" value="GAA3815131.1"/>
    <property type="molecule type" value="Genomic_DNA"/>
</dbReference>
<keyword evidence="3" id="KW-1185">Reference proteome</keyword>